<protein>
    <submittedName>
        <fullName evidence="2">Uncharacterized protein</fullName>
    </submittedName>
</protein>
<feature type="transmembrane region" description="Helical" evidence="1">
    <location>
        <begin position="6"/>
        <end position="23"/>
    </location>
</feature>
<evidence type="ECO:0000256" key="1">
    <source>
        <dbReference type="SAM" id="Phobius"/>
    </source>
</evidence>
<name>X0W0Z8_9ZZZZ</name>
<organism evidence="2">
    <name type="scientific">marine sediment metagenome</name>
    <dbReference type="NCBI Taxonomy" id="412755"/>
    <lineage>
        <taxon>unclassified sequences</taxon>
        <taxon>metagenomes</taxon>
        <taxon>ecological metagenomes</taxon>
    </lineage>
</organism>
<gene>
    <name evidence="2" type="ORF">S01H1_59981</name>
</gene>
<accession>X0W0Z8</accession>
<evidence type="ECO:0000313" key="2">
    <source>
        <dbReference type="EMBL" id="GAG16997.1"/>
    </source>
</evidence>
<keyword evidence="1" id="KW-0812">Transmembrane</keyword>
<comment type="caution">
    <text evidence="2">The sequence shown here is derived from an EMBL/GenBank/DDBJ whole genome shotgun (WGS) entry which is preliminary data.</text>
</comment>
<feature type="non-terminal residue" evidence="2">
    <location>
        <position position="96"/>
    </location>
</feature>
<dbReference type="AlphaFoldDB" id="X0W0Z8"/>
<keyword evidence="1" id="KW-1133">Transmembrane helix</keyword>
<proteinExistence type="predicted"/>
<keyword evidence="1" id="KW-0472">Membrane</keyword>
<sequence length="96" mass="10546">MKDKKLLLIGSGVGVLLIIFIFLQSKRKLREGIAYDLSTTGEVFGLEGTGDAATQIQAPARALSIYDDPARSVIARKVEMMENSPITMTSIRQRYA</sequence>
<dbReference type="EMBL" id="BARS01039269">
    <property type="protein sequence ID" value="GAG16997.1"/>
    <property type="molecule type" value="Genomic_DNA"/>
</dbReference>
<reference evidence="2" key="1">
    <citation type="journal article" date="2014" name="Front. Microbiol.">
        <title>High frequency of phylogenetically diverse reductive dehalogenase-homologous genes in deep subseafloor sedimentary metagenomes.</title>
        <authorList>
            <person name="Kawai M."/>
            <person name="Futagami T."/>
            <person name="Toyoda A."/>
            <person name="Takaki Y."/>
            <person name="Nishi S."/>
            <person name="Hori S."/>
            <person name="Arai W."/>
            <person name="Tsubouchi T."/>
            <person name="Morono Y."/>
            <person name="Uchiyama I."/>
            <person name="Ito T."/>
            <person name="Fujiyama A."/>
            <person name="Inagaki F."/>
            <person name="Takami H."/>
        </authorList>
    </citation>
    <scope>NUCLEOTIDE SEQUENCE</scope>
    <source>
        <strain evidence="2">Expedition CK06-06</strain>
    </source>
</reference>